<evidence type="ECO:0000313" key="1">
    <source>
        <dbReference type="EMBL" id="QNR86858.1"/>
    </source>
</evidence>
<proteinExistence type="predicted"/>
<sequence>MCLSLRNKSLFQDEGGFCSYGEYMAGETEVRYLPFGSVLVLTVEANELGKPLLADIVTENTKDKTVYFS</sequence>
<name>A0ABX6TN53_9SPHI</name>
<dbReference type="Proteomes" id="UP000516439">
    <property type="component" value="Chromosome"/>
</dbReference>
<gene>
    <name evidence="1" type="ORF">H9N25_10950</name>
</gene>
<keyword evidence="2" id="KW-1185">Reference proteome</keyword>
<evidence type="ECO:0000313" key="2">
    <source>
        <dbReference type="Proteomes" id="UP000516439"/>
    </source>
</evidence>
<protein>
    <submittedName>
        <fullName evidence="1">Uncharacterized protein</fullName>
    </submittedName>
</protein>
<accession>A0ABX6TN53</accession>
<reference evidence="1 2" key="1">
    <citation type="submission" date="2020-09" db="EMBL/GenBank/DDBJ databases">
        <title>Pedobacter sp. SW-16 isolated from soil near Yeocheon.</title>
        <authorList>
            <person name="Im H.S."/>
            <person name="Joung Y."/>
            <person name="Lee S.-S."/>
        </authorList>
    </citation>
    <scope>NUCLEOTIDE SEQUENCE [LARGE SCALE GENOMIC DNA]</scope>
    <source>
        <strain evidence="1 2">SW-16</strain>
    </source>
</reference>
<organism evidence="1 2">
    <name type="scientific">Pedobacter riviphilus</name>
    <dbReference type="NCBI Taxonomy" id="2766984"/>
    <lineage>
        <taxon>Bacteria</taxon>
        <taxon>Pseudomonadati</taxon>
        <taxon>Bacteroidota</taxon>
        <taxon>Sphingobacteriia</taxon>
        <taxon>Sphingobacteriales</taxon>
        <taxon>Sphingobacteriaceae</taxon>
        <taxon>Pedobacter</taxon>
    </lineage>
</organism>
<dbReference type="EMBL" id="CP061171">
    <property type="protein sequence ID" value="QNR86858.1"/>
    <property type="molecule type" value="Genomic_DNA"/>
</dbReference>
<dbReference type="RefSeq" id="WP_190328923.1">
    <property type="nucleotide sequence ID" value="NZ_CP061171.1"/>
</dbReference>